<dbReference type="Proteomes" id="UP000265520">
    <property type="component" value="Unassembled WGS sequence"/>
</dbReference>
<reference evidence="2 3" key="1">
    <citation type="journal article" date="2018" name="Front. Plant Sci.">
        <title>Red Clover (Trifolium pratense) and Zigzag Clover (T. medium) - A Picture of Genomic Similarities and Differences.</title>
        <authorList>
            <person name="Dluhosova J."/>
            <person name="Istvanek J."/>
            <person name="Nedelnik J."/>
            <person name="Repkova J."/>
        </authorList>
    </citation>
    <scope>NUCLEOTIDE SEQUENCE [LARGE SCALE GENOMIC DNA]</scope>
    <source>
        <strain evidence="3">cv. 10/8</strain>
        <tissue evidence="2">Leaf</tissue>
    </source>
</reference>
<name>A0A392R5N8_9FABA</name>
<comment type="caution">
    <text evidence="2">The sequence shown here is derived from an EMBL/GenBank/DDBJ whole genome shotgun (WGS) entry which is preliminary data.</text>
</comment>
<proteinExistence type="predicted"/>
<keyword evidence="3" id="KW-1185">Reference proteome</keyword>
<dbReference type="EMBL" id="LXQA010182709">
    <property type="protein sequence ID" value="MCI30855.1"/>
    <property type="molecule type" value="Genomic_DNA"/>
</dbReference>
<feature type="non-terminal residue" evidence="2">
    <location>
        <position position="1"/>
    </location>
</feature>
<evidence type="ECO:0000313" key="3">
    <source>
        <dbReference type="Proteomes" id="UP000265520"/>
    </source>
</evidence>
<dbReference type="AlphaFoldDB" id="A0A392R5N8"/>
<accession>A0A392R5N8</accession>
<feature type="compositionally biased region" description="Polar residues" evidence="1">
    <location>
        <begin position="69"/>
        <end position="78"/>
    </location>
</feature>
<feature type="region of interest" description="Disordered" evidence="1">
    <location>
        <begin position="60"/>
        <end position="87"/>
    </location>
</feature>
<evidence type="ECO:0000313" key="2">
    <source>
        <dbReference type="EMBL" id="MCI30855.1"/>
    </source>
</evidence>
<sequence length="87" mass="9394">DIVVIQNQTSIVIHGGKPTQTVTTSSSDTINLYNPKLFGAEEKNQSMKLSACRKESGKRVVRSRELVSPPTTAATSVTCDGVTRTKE</sequence>
<organism evidence="2 3">
    <name type="scientific">Trifolium medium</name>
    <dbReference type="NCBI Taxonomy" id="97028"/>
    <lineage>
        <taxon>Eukaryota</taxon>
        <taxon>Viridiplantae</taxon>
        <taxon>Streptophyta</taxon>
        <taxon>Embryophyta</taxon>
        <taxon>Tracheophyta</taxon>
        <taxon>Spermatophyta</taxon>
        <taxon>Magnoliopsida</taxon>
        <taxon>eudicotyledons</taxon>
        <taxon>Gunneridae</taxon>
        <taxon>Pentapetalae</taxon>
        <taxon>rosids</taxon>
        <taxon>fabids</taxon>
        <taxon>Fabales</taxon>
        <taxon>Fabaceae</taxon>
        <taxon>Papilionoideae</taxon>
        <taxon>50 kb inversion clade</taxon>
        <taxon>NPAAA clade</taxon>
        <taxon>Hologalegina</taxon>
        <taxon>IRL clade</taxon>
        <taxon>Trifolieae</taxon>
        <taxon>Trifolium</taxon>
    </lineage>
</organism>
<evidence type="ECO:0000256" key="1">
    <source>
        <dbReference type="SAM" id="MobiDB-lite"/>
    </source>
</evidence>
<protein>
    <submittedName>
        <fullName evidence="2">Uncharacterized protein</fullName>
    </submittedName>
</protein>